<dbReference type="EMBL" id="MCSW01000182">
    <property type="protein sequence ID" value="PMF20045.1"/>
    <property type="molecule type" value="Genomic_DNA"/>
</dbReference>
<proteinExistence type="predicted"/>
<dbReference type="Proteomes" id="UP000235405">
    <property type="component" value="Unassembled WGS sequence"/>
</dbReference>
<reference evidence="2" key="1">
    <citation type="submission" date="2016-07" db="EMBL/GenBank/DDBJ databases">
        <title>Nontailed viruses are major unrecognized killers of bacteria in the ocean.</title>
        <authorList>
            <person name="Kauffman K."/>
            <person name="Hussain F."/>
            <person name="Yang J."/>
            <person name="Arevalo P."/>
            <person name="Brown J."/>
            <person name="Cutler M."/>
            <person name="Kelly L."/>
            <person name="Polz M.F."/>
        </authorList>
    </citation>
    <scope>NUCLEOTIDE SEQUENCE [LARGE SCALE GENOMIC DNA]</scope>
    <source>
        <strain evidence="2">10N.286.54.F3</strain>
    </source>
</reference>
<name>A0A2N7CCR8_VIBSP</name>
<sequence length="172" mass="19529">MLNLWGVSVVTNNYAASEVTMSRDHWNHLRALIEFTVFTLNQDRLRQWIVSSFPYGKGMVDFNKVKLISGDDEVISVRVDWMSSNLVEIQQYICGNLIASQRHEECEVQSTGNYILAADIQRLSDKFRDPDSLLHGKDLELDSDSVQTLAICSEEGFDDEILAAMAHELSKD</sequence>
<comment type="caution">
    <text evidence="1">The sequence shown here is derived from an EMBL/GenBank/DDBJ whole genome shotgun (WGS) entry which is preliminary data.</text>
</comment>
<protein>
    <submittedName>
        <fullName evidence="1">Uncharacterized protein</fullName>
    </submittedName>
</protein>
<evidence type="ECO:0000313" key="1">
    <source>
        <dbReference type="EMBL" id="PMF20045.1"/>
    </source>
</evidence>
<dbReference type="AlphaFoldDB" id="A0A2N7CCR8"/>
<evidence type="ECO:0000313" key="2">
    <source>
        <dbReference type="Proteomes" id="UP000235405"/>
    </source>
</evidence>
<organism evidence="1 2">
    <name type="scientific">Vibrio splendidus</name>
    <dbReference type="NCBI Taxonomy" id="29497"/>
    <lineage>
        <taxon>Bacteria</taxon>
        <taxon>Pseudomonadati</taxon>
        <taxon>Pseudomonadota</taxon>
        <taxon>Gammaproteobacteria</taxon>
        <taxon>Vibrionales</taxon>
        <taxon>Vibrionaceae</taxon>
        <taxon>Vibrio</taxon>
    </lineage>
</organism>
<gene>
    <name evidence="1" type="ORF">BCV19_12180</name>
</gene>
<accession>A0A2N7CCR8</accession>